<evidence type="ECO:0000313" key="1">
    <source>
        <dbReference type="EMBL" id="QHT68382.1"/>
    </source>
</evidence>
<organism evidence="1 2">
    <name type="scientific">Rhodocytophaga rosea</name>
    <dbReference type="NCBI Taxonomy" id="2704465"/>
    <lineage>
        <taxon>Bacteria</taxon>
        <taxon>Pseudomonadati</taxon>
        <taxon>Bacteroidota</taxon>
        <taxon>Cytophagia</taxon>
        <taxon>Cytophagales</taxon>
        <taxon>Rhodocytophagaceae</taxon>
        <taxon>Rhodocytophaga</taxon>
    </lineage>
</organism>
<sequence length="189" mass="21957">MNKKIILTFLYVVLFYLNGFSQNNILTPENIHPQAKQWVADDFFLSTTEETAPFGNETGRKAFMGFKQWRKTHIYESPVSYLSQFIRRLHYPAFDLETLHLDKLSQYIAAMPSGAEMLTQQDNAVIAVGFGQLILEGKIEQELLFLTQIALHREILPVVIDHFEADYHATRREQLTKMLEVIYTISKKE</sequence>
<evidence type="ECO:0000313" key="2">
    <source>
        <dbReference type="Proteomes" id="UP000480178"/>
    </source>
</evidence>
<keyword evidence="2" id="KW-1185">Reference proteome</keyword>
<accession>A0A6C0GL67</accession>
<dbReference type="KEGG" id="rhoz:GXP67_17905"/>
<dbReference type="Proteomes" id="UP000480178">
    <property type="component" value="Chromosome"/>
</dbReference>
<gene>
    <name evidence="1" type="ORF">GXP67_17905</name>
</gene>
<dbReference type="EMBL" id="CP048222">
    <property type="protein sequence ID" value="QHT68382.1"/>
    <property type="molecule type" value="Genomic_DNA"/>
</dbReference>
<name>A0A6C0GL67_9BACT</name>
<dbReference type="RefSeq" id="WP_162444396.1">
    <property type="nucleotide sequence ID" value="NZ_CP048222.1"/>
</dbReference>
<protein>
    <submittedName>
        <fullName evidence="1">Uncharacterized protein</fullName>
    </submittedName>
</protein>
<reference evidence="1 2" key="1">
    <citation type="submission" date="2020-01" db="EMBL/GenBank/DDBJ databases">
        <authorList>
            <person name="Kim M.K."/>
        </authorList>
    </citation>
    <scope>NUCLEOTIDE SEQUENCE [LARGE SCALE GENOMIC DNA]</scope>
    <source>
        <strain evidence="1 2">172606-1</strain>
    </source>
</reference>
<proteinExistence type="predicted"/>
<dbReference type="AlphaFoldDB" id="A0A6C0GL67"/>